<feature type="domain" description="Ubiquitin carboxyl-terminal hydrolase 7 ICP0-binding" evidence="3">
    <location>
        <begin position="122"/>
        <end position="371"/>
    </location>
</feature>
<dbReference type="FunFam" id="3.10.20.90:FF:000215">
    <property type="entry name" value="Ubiquitin carboxyl-terminal hydrolase 7, variant"/>
    <property type="match status" value="1"/>
</dbReference>
<reference evidence="4 5" key="1">
    <citation type="submission" date="2017-11" db="EMBL/GenBank/DDBJ databases">
        <title>De novo assembly and phasing of dikaryotic genomes from two isolates of Puccinia coronata f. sp. avenae, the causal agent of oat crown rust.</title>
        <authorList>
            <person name="Miller M.E."/>
            <person name="Zhang Y."/>
            <person name="Omidvar V."/>
            <person name="Sperschneider J."/>
            <person name="Schwessinger B."/>
            <person name="Raley C."/>
            <person name="Palmer J.M."/>
            <person name="Garnica D."/>
            <person name="Upadhyaya N."/>
            <person name="Rathjen J."/>
            <person name="Taylor J.M."/>
            <person name="Park R.F."/>
            <person name="Dodds P.N."/>
            <person name="Hirsch C.D."/>
            <person name="Kianian S.F."/>
            <person name="Figueroa M."/>
        </authorList>
    </citation>
    <scope>NUCLEOTIDE SEQUENCE [LARGE SCALE GENOMIC DNA]</scope>
    <source>
        <strain evidence="4">12NC29</strain>
    </source>
</reference>
<dbReference type="Proteomes" id="UP000235388">
    <property type="component" value="Unassembled WGS sequence"/>
</dbReference>
<dbReference type="Pfam" id="PF12436">
    <property type="entry name" value="USP7_ICP0_bdg"/>
    <property type="match status" value="1"/>
</dbReference>
<dbReference type="FunFam" id="3.10.20.90:FF:000236">
    <property type="entry name" value="Ubiquitin carboxyl-terminal hydrolase 7, variant"/>
    <property type="match status" value="1"/>
</dbReference>
<keyword evidence="5" id="KW-1185">Reference proteome</keyword>
<keyword evidence="1" id="KW-0833">Ubl conjugation pathway</keyword>
<evidence type="ECO:0000313" key="5">
    <source>
        <dbReference type="Proteomes" id="UP000235388"/>
    </source>
</evidence>
<dbReference type="OrthoDB" id="289038at2759"/>
<dbReference type="InterPro" id="IPR024729">
    <property type="entry name" value="USP7_ICP0-binding_dom"/>
</dbReference>
<accession>A0A2N5SP39</accession>
<gene>
    <name evidence="4" type="ORF">PCANC_19604</name>
</gene>
<evidence type="ECO:0000313" key="4">
    <source>
        <dbReference type="EMBL" id="PLW15007.1"/>
    </source>
</evidence>
<dbReference type="EMBL" id="PGCJ01000907">
    <property type="protein sequence ID" value="PLW15007.1"/>
    <property type="molecule type" value="Genomic_DNA"/>
</dbReference>
<organism evidence="4 5">
    <name type="scientific">Puccinia coronata f. sp. avenae</name>
    <dbReference type="NCBI Taxonomy" id="200324"/>
    <lineage>
        <taxon>Eukaryota</taxon>
        <taxon>Fungi</taxon>
        <taxon>Dikarya</taxon>
        <taxon>Basidiomycota</taxon>
        <taxon>Pucciniomycotina</taxon>
        <taxon>Pucciniomycetes</taxon>
        <taxon>Pucciniales</taxon>
        <taxon>Pucciniaceae</taxon>
        <taxon>Puccinia</taxon>
    </lineage>
</organism>
<dbReference type="AlphaFoldDB" id="A0A2N5SP39"/>
<comment type="caution">
    <text evidence="4">The sequence shown here is derived from an EMBL/GenBank/DDBJ whole genome shotgun (WGS) entry which is preliminary data.</text>
</comment>
<dbReference type="GO" id="GO:0140096">
    <property type="term" value="F:catalytic activity, acting on a protein"/>
    <property type="evidence" value="ECO:0007669"/>
    <property type="project" value="UniProtKB-ARBA"/>
</dbReference>
<name>A0A2N5SP39_9BASI</name>
<evidence type="ECO:0000256" key="1">
    <source>
        <dbReference type="ARBA" id="ARBA00022786"/>
    </source>
</evidence>
<evidence type="ECO:0000259" key="3">
    <source>
        <dbReference type="Pfam" id="PF12436"/>
    </source>
</evidence>
<protein>
    <recommendedName>
        <fullName evidence="3">Ubiquitin carboxyl-terminal hydrolase 7 ICP0-binding domain-containing protein</fullName>
    </recommendedName>
</protein>
<feature type="region of interest" description="Disordered" evidence="2">
    <location>
        <begin position="412"/>
        <end position="431"/>
    </location>
</feature>
<evidence type="ECO:0000256" key="2">
    <source>
        <dbReference type="SAM" id="MobiDB-lite"/>
    </source>
</evidence>
<sequence>MADCEVLEDNFGGERSTAGADSEFVREFKTFDLVKIQESRMGREQQEHIPKKRKTEEMHLDFTTKIITDETFRAHQGFDLALFDDKTMPPSDLPTFKVDQQQTFLDFKSKLAQDLSYQPNQIRLWVLVNHPNRTVRPETVVPEDDPALTMEGVRDKMASKAQDLKLYLEVLDPEHKAESVESKGKRHMIFVKYFNVSDQKLAGVGHFYVHENQRVGELIPLINARMDFPENTPLKLYEELHPGKINPMKPKATFLESEILDGDIICFQVELSHQKLADLEKQQFYLDPVAFYDFFTNRVLVQFKPRYDDMAKPVQFDLLLSKKLTYDQMASRVGQRLQHDPMKLRFTNSHQGNPMSVIRRVAARGTVADMIRPSDDNAPSNVFFYELLDVSIEEVETKRNVQVTCAGAHNREGEYRGEKEENSQTPKDSLDWEKQKYQDQRKEVTHRLQLERDQFNFEKDKFEKAHKEKEDRMSIVKEWMKEGKSINEIESLLRLIYGTQST</sequence>
<dbReference type="STRING" id="200324.A0A2N5SP39"/>
<proteinExistence type="predicted"/>
<dbReference type="Gene3D" id="3.10.20.90">
    <property type="entry name" value="Phosphatidylinositol 3-kinase Catalytic Subunit, Chain A, domain 1"/>
    <property type="match status" value="2"/>
</dbReference>